<accession>A0A9N9GQ01</accession>
<dbReference type="EMBL" id="CAJVPL010003099">
    <property type="protein sequence ID" value="CAG8626302.1"/>
    <property type="molecule type" value="Genomic_DNA"/>
</dbReference>
<protein>
    <submittedName>
        <fullName evidence="1">4328_t:CDS:1</fullName>
    </submittedName>
</protein>
<evidence type="ECO:0000313" key="1">
    <source>
        <dbReference type="EMBL" id="CAG8626302.1"/>
    </source>
</evidence>
<keyword evidence="2" id="KW-1185">Reference proteome</keyword>
<organism evidence="1 2">
    <name type="scientific">Ambispora gerdemannii</name>
    <dbReference type="NCBI Taxonomy" id="144530"/>
    <lineage>
        <taxon>Eukaryota</taxon>
        <taxon>Fungi</taxon>
        <taxon>Fungi incertae sedis</taxon>
        <taxon>Mucoromycota</taxon>
        <taxon>Glomeromycotina</taxon>
        <taxon>Glomeromycetes</taxon>
        <taxon>Archaeosporales</taxon>
        <taxon>Ambisporaceae</taxon>
        <taxon>Ambispora</taxon>
    </lineage>
</organism>
<evidence type="ECO:0000313" key="2">
    <source>
        <dbReference type="Proteomes" id="UP000789831"/>
    </source>
</evidence>
<dbReference type="Proteomes" id="UP000789831">
    <property type="component" value="Unassembled WGS sequence"/>
</dbReference>
<comment type="caution">
    <text evidence="1">The sequence shown here is derived from an EMBL/GenBank/DDBJ whole genome shotgun (WGS) entry which is preliminary data.</text>
</comment>
<proteinExistence type="predicted"/>
<reference evidence="1" key="1">
    <citation type="submission" date="2021-06" db="EMBL/GenBank/DDBJ databases">
        <authorList>
            <person name="Kallberg Y."/>
            <person name="Tangrot J."/>
            <person name="Rosling A."/>
        </authorList>
    </citation>
    <scope>NUCLEOTIDE SEQUENCE</scope>
    <source>
        <strain evidence="1">MT106</strain>
    </source>
</reference>
<name>A0A9N9GQ01_9GLOM</name>
<gene>
    <name evidence="1" type="ORF">AGERDE_LOCUS10305</name>
</gene>
<sequence length="142" mass="15898">MPLSLFLVVDNNTRSRLVAQALVSDEITESYKWILEYTKKATMIEPLFTAFFISAKTYQKTSNLSFIANMKALSMTFSYAATACVKKVSINDNHNLLKTGIQTTSRVESLNSIVKCLLTASSSLCDLVDVLDARLQDETQWN</sequence>
<dbReference type="AlphaFoldDB" id="A0A9N9GQ01"/>